<dbReference type="InterPro" id="IPR012332">
    <property type="entry name" value="Autotransporter_pectin_lyase_C"/>
</dbReference>
<feature type="signal peptide" evidence="9">
    <location>
        <begin position="1"/>
        <end position="26"/>
    </location>
</feature>
<keyword evidence="5 9" id="KW-0732">Signal</keyword>
<gene>
    <name evidence="10" type="ORF">JKP88DRAFT_327204</name>
</gene>
<keyword evidence="4" id="KW-0964">Secreted</keyword>
<dbReference type="GO" id="GO:0005576">
    <property type="term" value="C:extracellular region"/>
    <property type="evidence" value="ECO:0007669"/>
    <property type="project" value="UniProtKB-SubCell"/>
</dbReference>
<feature type="transmembrane region" description="Helical" evidence="8">
    <location>
        <begin position="841"/>
        <end position="861"/>
    </location>
</feature>
<evidence type="ECO:0000256" key="3">
    <source>
        <dbReference type="ARBA" id="ARBA00004613"/>
    </source>
</evidence>
<evidence type="ECO:0000256" key="4">
    <source>
        <dbReference type="ARBA" id="ARBA00022525"/>
    </source>
</evidence>
<feature type="transmembrane region" description="Helical" evidence="8">
    <location>
        <begin position="796"/>
        <end position="820"/>
    </location>
</feature>
<accession>A0A836CBF0</accession>
<dbReference type="InterPro" id="IPR003368">
    <property type="entry name" value="POMP_repeat"/>
</dbReference>
<dbReference type="Pfam" id="PF02415">
    <property type="entry name" value="Chlam_PMP"/>
    <property type="match status" value="4"/>
</dbReference>
<dbReference type="SUPFAM" id="SSF51126">
    <property type="entry name" value="Pectin lyase-like"/>
    <property type="match status" value="3"/>
</dbReference>
<evidence type="ECO:0000313" key="10">
    <source>
        <dbReference type="EMBL" id="KAG5179337.1"/>
    </source>
</evidence>
<evidence type="ECO:0000313" key="11">
    <source>
        <dbReference type="Proteomes" id="UP000664859"/>
    </source>
</evidence>
<dbReference type="Gene3D" id="2.160.20.20">
    <property type="match status" value="1"/>
</dbReference>
<keyword evidence="7" id="KW-0998">Cell outer membrane</keyword>
<keyword evidence="6 8" id="KW-0472">Membrane</keyword>
<name>A0A836CBF0_9STRA</name>
<feature type="transmembrane region" description="Helical" evidence="8">
    <location>
        <begin position="964"/>
        <end position="990"/>
    </location>
</feature>
<feature type="chain" id="PRO_5032597839" evidence="9">
    <location>
        <begin position="27"/>
        <end position="1002"/>
    </location>
</feature>
<dbReference type="SMART" id="SM00710">
    <property type="entry name" value="PbH1"/>
    <property type="match status" value="13"/>
</dbReference>
<organism evidence="10 11">
    <name type="scientific">Tribonema minus</name>
    <dbReference type="NCBI Taxonomy" id="303371"/>
    <lineage>
        <taxon>Eukaryota</taxon>
        <taxon>Sar</taxon>
        <taxon>Stramenopiles</taxon>
        <taxon>Ochrophyta</taxon>
        <taxon>PX clade</taxon>
        <taxon>Xanthophyceae</taxon>
        <taxon>Tribonematales</taxon>
        <taxon>Tribonemataceae</taxon>
        <taxon>Tribonema</taxon>
    </lineage>
</organism>
<dbReference type="Proteomes" id="UP000664859">
    <property type="component" value="Unassembled WGS sequence"/>
</dbReference>
<dbReference type="EMBL" id="JAFCMP010000479">
    <property type="protein sequence ID" value="KAG5179337.1"/>
    <property type="molecule type" value="Genomic_DNA"/>
</dbReference>
<evidence type="ECO:0000256" key="5">
    <source>
        <dbReference type="ARBA" id="ARBA00022729"/>
    </source>
</evidence>
<dbReference type="InterPro" id="IPR006626">
    <property type="entry name" value="PbH1"/>
</dbReference>
<evidence type="ECO:0000256" key="8">
    <source>
        <dbReference type="SAM" id="Phobius"/>
    </source>
</evidence>
<comment type="subcellular location">
    <subcellularLocation>
        <location evidence="1">Cell envelope</location>
    </subcellularLocation>
    <subcellularLocation>
        <location evidence="2">Cell outer membrane</location>
    </subcellularLocation>
    <subcellularLocation>
        <location evidence="3">Secreted</location>
    </subcellularLocation>
</comment>
<evidence type="ECO:0000256" key="7">
    <source>
        <dbReference type="ARBA" id="ARBA00023237"/>
    </source>
</evidence>
<dbReference type="PANTHER" id="PTHR11319">
    <property type="entry name" value="G PROTEIN-COUPLED RECEPTOR-RELATED"/>
    <property type="match status" value="1"/>
</dbReference>
<evidence type="ECO:0000256" key="1">
    <source>
        <dbReference type="ARBA" id="ARBA00004196"/>
    </source>
</evidence>
<keyword evidence="8" id="KW-1133">Transmembrane helix</keyword>
<evidence type="ECO:0000256" key="9">
    <source>
        <dbReference type="SAM" id="SignalP"/>
    </source>
</evidence>
<comment type="caution">
    <text evidence="10">The sequence shown here is derived from an EMBL/GenBank/DDBJ whole genome shotgun (WGS) entry which is preliminary data.</text>
</comment>
<dbReference type="OrthoDB" id="21116at2759"/>
<evidence type="ECO:0000256" key="6">
    <source>
        <dbReference type="ARBA" id="ARBA00023136"/>
    </source>
</evidence>
<keyword evidence="8" id="KW-0812">Transmembrane</keyword>
<sequence length="1002" mass="106423">MTRNRTLSVTTLVLWALAALLMRAVAAPVAPACKAPPDIIDDHASAMNLTVAAACRGQNITVKWQGFVGLTEPIIVAAGTSLEINGVGTTDSEAAVISGRNETQLLRVQTGASVTLRNLRLRNGRALMVDNGGGGAARIFEGGVLLLEGCQFWFNRGERLLHRPRKGTLLLQIAEQYRLRSFTEASRLLGVVDSVDVATFKFNNLVGNETFPMEGSHLQHPLMFAAMFAATVTAVGGAEGGAVFNSGNVTSRSSTFDQNWANLGGAISSYGTFTCGNSTFTSNTATDFQGGSISNYGHFTCGNSTFTSNTANYGGGAIYNDGDFTCGNSTFTSNTANHDGGAINNKRTFTCGNSTFTSNTSTYSGGAISNGGDFTCDNSTFVSNTAENEGGAISNGGDFTCGNSTFTSNTATDSGGAINNGGDFTCGNSTFASNTATDNDGGAIYNHGMFTCDNSAFSFNKANYGGAICNVYNSGGAVTCSNSTFASNRALRWGGAIENGGDLTCSKSTFTSNTAGGAGGAIICFRNCTCGNSTFTSNTAKGAGGAIICFRNCTCGNSTFTSNTAKAIKGGTVYAAARSELWMSMVAIRDSDSHEDGAIFSAGNISISSSLFEYNSGGKGASIYLAQDASAKIKGTSFLFNDATQTGGALYLEAAVTGHIDDCKFVNNTSPVGGALSLAQADDARNFSLRNCVFTNNTASEGAGGAIIQQGTAMALGVDVDKDASFVDNVAQCCYDGRFRIPIVVLQVLTQYISITGLTLPLQYLEFLRAVDFMSLDMRWLTSPGCAADINFYGRLLIATLAPLLITALIFTPRFYLWIISRERHAVAPKLRQVVTRDVNAFLVFTFLIFSGVSLTVFQTFGCDKLKYTGKSYLRVDYSLECGDDEGLHSKISMYAAFMIVVYPVGIPVLYASILWRAAMRQRDRTQLPSRLASASSFLWRSYKGRAYYWEPVECLRRPMLAGLLVFIMPGSPAQSAVACMFAFFTAMVYEQVRPHQERMDK</sequence>
<protein>
    <submittedName>
        <fullName evidence="10">Uncharacterized protein</fullName>
    </submittedName>
</protein>
<proteinExistence type="predicted"/>
<dbReference type="PANTHER" id="PTHR11319:SF35">
    <property type="entry name" value="OUTER MEMBRANE PROTEIN PMPC-RELATED"/>
    <property type="match status" value="1"/>
</dbReference>
<evidence type="ECO:0000256" key="2">
    <source>
        <dbReference type="ARBA" id="ARBA00004442"/>
    </source>
</evidence>
<feature type="transmembrane region" description="Helical" evidence="8">
    <location>
        <begin position="894"/>
        <end position="916"/>
    </location>
</feature>
<reference evidence="10" key="1">
    <citation type="submission" date="2021-02" db="EMBL/GenBank/DDBJ databases">
        <title>First Annotated Genome of the Yellow-green Alga Tribonema minus.</title>
        <authorList>
            <person name="Mahan K.M."/>
        </authorList>
    </citation>
    <scope>NUCLEOTIDE SEQUENCE</scope>
    <source>
        <strain evidence="10">UTEX B ZZ1240</strain>
    </source>
</reference>
<dbReference type="AlphaFoldDB" id="A0A836CBF0"/>
<dbReference type="InterPro" id="IPR011050">
    <property type="entry name" value="Pectin_lyase_fold/virulence"/>
</dbReference>
<keyword evidence="11" id="KW-1185">Reference proteome</keyword>